<feature type="transmembrane region" description="Helical" evidence="9">
    <location>
        <begin position="101"/>
        <end position="134"/>
    </location>
</feature>
<dbReference type="InterPro" id="IPR045018">
    <property type="entry name" value="Azg-like"/>
</dbReference>
<dbReference type="InterPro" id="IPR006043">
    <property type="entry name" value="NCS2"/>
</dbReference>
<evidence type="ECO:0000256" key="1">
    <source>
        <dbReference type="ARBA" id="ARBA00004651"/>
    </source>
</evidence>
<comment type="similarity">
    <text evidence="2 8">Belongs to the nucleobase:cation symporter-2 (NCS2) (TC 2.A.40) family. Azg-like subfamily.</text>
</comment>
<evidence type="ECO:0000256" key="6">
    <source>
        <dbReference type="ARBA" id="ARBA00022989"/>
    </source>
</evidence>
<evidence type="ECO:0000256" key="4">
    <source>
        <dbReference type="ARBA" id="ARBA00022475"/>
    </source>
</evidence>
<keyword evidence="3 8" id="KW-0813">Transport</keyword>
<dbReference type="OrthoDB" id="9808458at2"/>
<evidence type="ECO:0000256" key="7">
    <source>
        <dbReference type="ARBA" id="ARBA00023136"/>
    </source>
</evidence>
<dbReference type="EMBL" id="FNCP01000013">
    <property type="protein sequence ID" value="SDH42022.1"/>
    <property type="molecule type" value="Genomic_DNA"/>
</dbReference>
<dbReference type="PANTHER" id="PTHR43337">
    <property type="entry name" value="XANTHINE/URACIL PERMEASE C887.17-RELATED"/>
    <property type="match status" value="1"/>
</dbReference>
<dbReference type="AlphaFoldDB" id="A0A1G8C9G3"/>
<dbReference type="GO" id="GO:0005886">
    <property type="term" value="C:plasma membrane"/>
    <property type="evidence" value="ECO:0007669"/>
    <property type="project" value="UniProtKB-SubCell"/>
</dbReference>
<feature type="transmembrane region" description="Helical" evidence="9">
    <location>
        <begin position="234"/>
        <end position="252"/>
    </location>
</feature>
<keyword evidence="5 8" id="KW-0812">Transmembrane</keyword>
<feature type="transmembrane region" description="Helical" evidence="9">
    <location>
        <begin position="185"/>
        <end position="204"/>
    </location>
</feature>
<gene>
    <name evidence="10" type="ORF">SAMN05443529_11336</name>
</gene>
<sequence>MSTVTNKKNPPSGKPEGFLEKFFHLNELGTNVRTEVIAGITTFVTMAYILFVNPNILKDAGMPVAATFAATAIAAAVGTLIMGLYANYPIALAPGMGLNAFFTYAVVLGMGLSWQTALGAVFISGFVFFLMTVTKVREWIIEGVPEVLRLSIGVGIGLFIAFIGLKNGGLIIADPATFVALGDMKSPGVLVTVFGLIVTGWMMAKNVKGGLLIGIAATTAFSMIMGVSPFPTGISSFIATSNPVAAIAPVAFQLDIRGAISYGFISILFAFTFVDLFDNIGTLLGVSRKAGLLDENGNLPRAGKALMADSVGTMFGATMGTPTVTSYIESASGVAEGGKSGLTAVVVACLFAVSLIFAPLVGLIPGQATAPVLILVGVLMMSEVTQIKFDDFTEALPAFMTIVMMPLTFSIAQGLAFGFMSYTIIKLITGKHKDNNPVTYILTLLFIIHFIIGGH</sequence>
<dbReference type="Proteomes" id="UP000198656">
    <property type="component" value="Unassembled WGS sequence"/>
</dbReference>
<dbReference type="Pfam" id="PF00860">
    <property type="entry name" value="Xan_ur_permease"/>
    <property type="match status" value="1"/>
</dbReference>
<dbReference type="PANTHER" id="PTHR43337:SF1">
    <property type="entry name" value="XANTHINE_URACIL PERMEASE C887.17-RELATED"/>
    <property type="match status" value="1"/>
</dbReference>
<feature type="transmembrane region" description="Helical" evidence="9">
    <location>
        <begin position="64"/>
        <end position="86"/>
    </location>
</feature>
<dbReference type="PIRSF" id="PIRSF005353">
    <property type="entry name" value="PbuG"/>
    <property type="match status" value="1"/>
</dbReference>
<feature type="transmembrane region" description="Helical" evidence="9">
    <location>
        <begin position="399"/>
        <end position="425"/>
    </location>
</feature>
<keyword evidence="7 8" id="KW-0472">Membrane</keyword>
<dbReference type="RefSeq" id="WP_092333633.1">
    <property type="nucleotide sequence ID" value="NZ_FNCP01000013.1"/>
</dbReference>
<evidence type="ECO:0000256" key="9">
    <source>
        <dbReference type="SAM" id="Phobius"/>
    </source>
</evidence>
<evidence type="ECO:0000256" key="2">
    <source>
        <dbReference type="ARBA" id="ARBA00005697"/>
    </source>
</evidence>
<feature type="transmembrane region" description="Helical" evidence="9">
    <location>
        <begin position="211"/>
        <end position="228"/>
    </location>
</feature>
<keyword evidence="11" id="KW-1185">Reference proteome</keyword>
<dbReference type="STRING" id="1121419.SAMN05443529_11336"/>
<evidence type="ECO:0000313" key="11">
    <source>
        <dbReference type="Proteomes" id="UP000198656"/>
    </source>
</evidence>
<keyword evidence="4 8" id="KW-1003">Cell membrane</keyword>
<feature type="transmembrane region" description="Helical" evidence="9">
    <location>
        <begin position="342"/>
        <end position="361"/>
    </location>
</feature>
<feature type="transmembrane region" description="Helical" evidence="9">
    <location>
        <begin position="146"/>
        <end position="165"/>
    </location>
</feature>
<name>A0A1G8C9G3_9FIRM</name>
<dbReference type="InterPro" id="IPR026033">
    <property type="entry name" value="Azg-like_bact_archaea"/>
</dbReference>
<keyword evidence="6 8" id="KW-1133">Transmembrane helix</keyword>
<proteinExistence type="inferred from homology"/>
<feature type="transmembrane region" description="Helical" evidence="9">
    <location>
        <begin position="437"/>
        <end position="454"/>
    </location>
</feature>
<evidence type="ECO:0000256" key="3">
    <source>
        <dbReference type="ARBA" id="ARBA00022448"/>
    </source>
</evidence>
<protein>
    <submittedName>
        <fullName evidence="10">Putative MFS transporter, AGZA family, xanthine/uracil permease</fullName>
    </submittedName>
</protein>
<feature type="transmembrane region" description="Helical" evidence="9">
    <location>
        <begin position="368"/>
        <end position="387"/>
    </location>
</feature>
<accession>A0A1G8C9G3</accession>
<reference evidence="11" key="1">
    <citation type="submission" date="2016-10" db="EMBL/GenBank/DDBJ databases">
        <authorList>
            <person name="Varghese N."/>
            <person name="Submissions S."/>
        </authorList>
    </citation>
    <scope>NUCLEOTIDE SEQUENCE [LARGE SCALE GENOMIC DNA]</scope>
    <source>
        <strain evidence="11">DSM 8344</strain>
    </source>
</reference>
<evidence type="ECO:0000256" key="5">
    <source>
        <dbReference type="ARBA" id="ARBA00022692"/>
    </source>
</evidence>
<feature type="transmembrane region" description="Helical" evidence="9">
    <location>
        <begin position="36"/>
        <end position="52"/>
    </location>
</feature>
<evidence type="ECO:0000256" key="8">
    <source>
        <dbReference type="PIRNR" id="PIRNR005353"/>
    </source>
</evidence>
<feature type="transmembrane region" description="Helical" evidence="9">
    <location>
        <begin position="259"/>
        <end position="277"/>
    </location>
</feature>
<evidence type="ECO:0000313" key="10">
    <source>
        <dbReference type="EMBL" id="SDH42022.1"/>
    </source>
</evidence>
<dbReference type="GO" id="GO:0005345">
    <property type="term" value="F:purine nucleobase transmembrane transporter activity"/>
    <property type="evidence" value="ECO:0007669"/>
    <property type="project" value="TreeGrafter"/>
</dbReference>
<comment type="subcellular location">
    <subcellularLocation>
        <location evidence="1 8">Cell membrane</location>
        <topology evidence="1 8">Multi-pass membrane protein</topology>
    </subcellularLocation>
</comment>
<organism evidence="10 11">
    <name type="scientific">Desulfosporosinus hippei DSM 8344</name>
    <dbReference type="NCBI Taxonomy" id="1121419"/>
    <lineage>
        <taxon>Bacteria</taxon>
        <taxon>Bacillati</taxon>
        <taxon>Bacillota</taxon>
        <taxon>Clostridia</taxon>
        <taxon>Eubacteriales</taxon>
        <taxon>Desulfitobacteriaceae</taxon>
        <taxon>Desulfosporosinus</taxon>
    </lineage>
</organism>